<protein>
    <recommendedName>
        <fullName evidence="6">Nephrocystin 3-like N-terminal domain-containing protein</fullName>
    </recommendedName>
</protein>
<evidence type="ECO:0000256" key="3">
    <source>
        <dbReference type="PROSITE-ProRule" id="PRU00023"/>
    </source>
</evidence>
<feature type="compositionally biased region" description="Polar residues" evidence="5">
    <location>
        <begin position="2060"/>
        <end position="2074"/>
    </location>
</feature>
<feature type="compositionally biased region" description="Polar residues" evidence="5">
    <location>
        <begin position="2574"/>
        <end position="2588"/>
    </location>
</feature>
<feature type="compositionally biased region" description="Basic and acidic residues" evidence="5">
    <location>
        <begin position="2374"/>
        <end position="2384"/>
    </location>
</feature>
<evidence type="ECO:0000256" key="4">
    <source>
        <dbReference type="SAM" id="Coils"/>
    </source>
</evidence>
<dbReference type="EMBL" id="CP034209">
    <property type="protein sequence ID" value="QBZ63474.1"/>
    <property type="molecule type" value="Genomic_DNA"/>
</dbReference>
<feature type="compositionally biased region" description="Basic and acidic residues" evidence="5">
    <location>
        <begin position="2408"/>
        <end position="2425"/>
    </location>
</feature>
<sequence length="2751" mass="296417">MAHNAPLLGLYPLFQDGGREWTPNGLDIVAVPGVDGHPFATWTASTSPENSMVGPLWLRDFLPGENLPDARVYSYGYDAKSWLTQSKGSDLKTFSDLMLQSIVWARDGKLANRPLVFVCHGVGGLVVKQALVTAHLNEKGYPGVHSSLKAVMFLGVPHRGAGSLTLHQIMADMLVLGGLKAASPPGPDLVTKLQAEPAGIDKLSTDFRKHIKPHVVLLSCYEEVNMNKNGSERCLVPRESAILDAPGEKIIPMISCNHVTMVKFYTRNDHNYKNVAFAISEVAKPSKSPSNAKPAPGKKEPYPATKKEPQPDIKKETKSGAKPEANSTAKREPPAVVPKVADAPKKTAEPAIREEAQPEPKKKEETIAGLGECLASLENACQQVHPQNNPKEVDTPTSLPFTMDRVSKNTQYRQWLNSSTDGLLVIQGETGSGKTTLAKQIFKSITASQPKTLVLKYSFKETSAVNLAGEQWRLSFWSSLAHQLMSRNAESLERLVRRHRRLRIALTPGFLPVWKPDELLEAMSREALPFVLKERNVIIFVDGIDACEKADELLDDLQKYLLQSPIPASTSGAKQTENTGRFCSKICVTSTREPAAKEKKQRQSIQMEENNVEDLEAYVHRQLQQVCALDQKGLILQRAQRSFLRARLLCEQAQQNIQQKPLESAKQLGDLYQHNLGALSPEHKSRGLNMIKWATFASRPLTLPELFVAIEMDSKIDSDITNLSVLFSPQKDVTTQLLTREADMEGIVNHLSRGLLKVTAEASGRKVVRPIHNSLAQLVMPPKVATEKVEKDTVTPSPESLVHLGMVNTCLRFLNIAMRDLQWRSRSCQDPGAIGTSAVRPEFAFSGYAESFWFRHAQVVEAGAGTLKPSLKWFGFTSSDGDRFLEDFIELARSCALGPLVLPLSNPQQEQKPKESQEKQADRAFEGAGWLHLFALYGLRTPLPAASKVKQVRKVDSRDQTPLHYAALQNHRSVVKSLVAYAQDRDHLGNTPLHLAAMQGNVDAIKAILKYSTVKNLANTPNSGGYMPLHHAVYYEHRSAAKALLDEKVGAKVDARLPNGKTPLMLAAEVGSHTLAAVLLDAKSGGADINAADESGHTALTVAILNGSYSVVKLLVLRKTCAVDKVDRDGRTPLMHAVRCGNLAAAKLLLDKRTLEDKVADASAADGKQLTALLFAVSSLGVKGSDTWVGADAAAKVSDKMVKLLLDSGAQITCRDKEKRTTVAIALEAAKKTRGSDTDKALVVAGLLFTAYEKAKGADVAKWDCDWAESKKDYQALCNKQAPSAAPKTKDSVAKQLELGVSKPASKVDAPGTGTVVATATAAQAKLHSDKKVGAAVNGNASSNGTPAKPQPANGAAVTTGKNPTPSTQTKAQSETGTAPTASTNGAATAPTAKKGNEANTAAPLAAKQVASPESAPKQPPSKPPAGEKAAGVAKATPVVSQVVNPAKPAIAKPAAATAVSPVKGVGDAKPAPQTSQSAPKNAVPPATASKPSPQPTPQAKGVVDAKPVPLTTEATKPPRSTAAKTTSPGPAPLANGQKPPKVAAPTSPTGLQRKIGSTTRPPMPRARVSLEGGPAAAQQAAQVKPAQMPGGQQAPVPASSQPVKQVAGACPASPARSQAPPSQAAAAGPETTTPHMPASGPIKRKPIQSAAAADPAPASKPAFSQPPAAAINPAPAPKPAASQPSAAPLAQTQPHQTPAGIQKPPVQKQQSTQQQPPVPPKGGFLQKPMPPPKPAPSLGNVLQKPKPGESLQVAPQVQKQTAPAPAVRPAVPAGPTTGSPHQLQLQAQVKQPEKSTATAPLSQQQQQQQPCAKVPKPPPAASVPKKQEQQKFKPYAPPQGGPTTTAPNGQKPPAQIPQQTKTAQTAAKEQPRPAQQPSKEQQQQTQGPANNKQSPRSEPARRSSSFLSKFSDIFSSGKEKNDKPSPPSSVQGKGPGPQKSDPPKPSVTPFAPRASGQSSTVPQFQERPAENYVPYSPYSQGLASQQHISNYAAPQLYRQQHPGQYGHAQEGQFPSPYQQGHFGDERLQQFQPGFNHRNGVSQTGYNDWNHSQQSREVHPNTQGQPDRGSNSRPGVNPILLAGGAGLAAGAGTVLVCNVMQSQNNEPEQSERAISPDSRTYSSYMESQYPTEYSTRGSQHQTEPSTYGTENDYQPADDTNRSFIAADDLHLRFVQKHEKPLEVSDVEPEKEAHVASQLMNQRLALDMNDDVHSIPSLVPSTPSSPGFDRRSIDMGWEEYLIREGNDSPKPPASPLGRFEPDVDSQQFAPQPLSLKEHEQSEDEGPDVLDDDEDERRSVVSHISHISSRPPSRGFSAQSPYLPASDDENVPDDYALNYLSEHEDDLRNAGLSDAEARDDETDVKSLQSCTLNANEFKDNDEDHAQMHGTSMLDEEFDGKVSDDESSEQCDIHKSGDEIDAPEDRSIFGDYEPQHSTGIPDDDEDDGKSFEGYNDPDDAAGSDIGRFSHADAASQNGSEFGDGPHEGHMQDDGISENRDDENHSQEGHDDAHDIDHDDAHDIDGNPPVAGYAVPESPMSLHQQEHDRFQDTYREEHHTGAHDEQYRRQHQHENHSVMYNENSYDSPQTGGAQSQDYHDQYQAQQYPGNQFSQNQHVKEDEHDHQQYHAYSQISSHQPGSHPDHEQEQAPQNGAYHQGWAGAGQEHVARDSEDEASDHDGYGAPQQRYNQAQGRAAYASSDEEDQDDDQFVGATNDDDGRDQDGDETPGGEYVADDGEADYGGHGYGNYDDGDY</sequence>
<feature type="compositionally biased region" description="Low complexity" evidence="5">
    <location>
        <begin position="1703"/>
        <end position="1716"/>
    </location>
</feature>
<feature type="compositionally biased region" description="Polar residues" evidence="5">
    <location>
        <begin position="1547"/>
        <end position="1561"/>
    </location>
</feature>
<evidence type="ECO:0000256" key="1">
    <source>
        <dbReference type="ARBA" id="ARBA00022737"/>
    </source>
</evidence>
<dbReference type="InterPro" id="IPR025662">
    <property type="entry name" value="Sigma_54_int_dom_ATP-bd_1"/>
</dbReference>
<dbReference type="InterPro" id="IPR056884">
    <property type="entry name" value="NPHP3-like_N"/>
</dbReference>
<feature type="compositionally biased region" description="Polar residues" evidence="5">
    <location>
        <begin position="2029"/>
        <end position="2053"/>
    </location>
</feature>
<keyword evidence="4" id="KW-0175">Coiled coil</keyword>
<dbReference type="InterPro" id="IPR036770">
    <property type="entry name" value="Ankyrin_rpt-contain_sf"/>
</dbReference>
<dbReference type="PANTHER" id="PTHR24161">
    <property type="entry name" value="ANK_REP_REGION DOMAIN-CONTAINING PROTEIN-RELATED"/>
    <property type="match status" value="1"/>
</dbReference>
<feature type="compositionally biased region" description="Low complexity" evidence="5">
    <location>
        <begin position="1895"/>
        <end position="1906"/>
    </location>
</feature>
<feature type="compositionally biased region" description="Basic and acidic residues" evidence="5">
    <location>
        <begin position="2613"/>
        <end position="2623"/>
    </location>
</feature>
<feature type="compositionally biased region" description="Basic and acidic residues" evidence="5">
    <location>
        <begin position="342"/>
        <end position="365"/>
    </location>
</feature>
<evidence type="ECO:0000313" key="8">
    <source>
        <dbReference type="Proteomes" id="UP000294847"/>
    </source>
</evidence>
<feature type="region of interest" description="Disordered" evidence="5">
    <location>
        <begin position="2242"/>
        <end position="2332"/>
    </location>
</feature>
<evidence type="ECO:0000256" key="2">
    <source>
        <dbReference type="ARBA" id="ARBA00023043"/>
    </source>
</evidence>
<feature type="repeat" description="ANK" evidence="3">
    <location>
        <begin position="1129"/>
        <end position="1152"/>
    </location>
</feature>
<feature type="compositionally biased region" description="Acidic residues" evidence="5">
    <location>
        <begin position="2279"/>
        <end position="2293"/>
    </location>
</feature>
<feature type="compositionally biased region" description="Low complexity" evidence="5">
    <location>
        <begin position="2299"/>
        <end position="2312"/>
    </location>
</feature>
<feature type="compositionally biased region" description="Basic and acidic residues" evidence="5">
    <location>
        <begin position="297"/>
        <end position="321"/>
    </location>
</feature>
<evidence type="ECO:0000259" key="6">
    <source>
        <dbReference type="Pfam" id="PF24883"/>
    </source>
</evidence>
<feature type="region of interest" description="Disordered" evidence="5">
    <location>
        <begin position="283"/>
        <end position="365"/>
    </location>
</feature>
<feature type="coiled-coil region" evidence="4">
    <location>
        <begin position="605"/>
        <end position="656"/>
    </location>
</feature>
<feature type="compositionally biased region" description="Polar residues" evidence="5">
    <location>
        <begin position="1857"/>
        <end position="1868"/>
    </location>
</feature>
<feature type="compositionally biased region" description="Low complexity" evidence="5">
    <location>
        <begin position="1650"/>
        <end position="1695"/>
    </location>
</feature>
<organism evidence="7 8">
    <name type="scientific">Pyricularia oryzae</name>
    <name type="common">Rice blast fungus</name>
    <name type="synonym">Magnaporthe oryzae</name>
    <dbReference type="NCBI Taxonomy" id="318829"/>
    <lineage>
        <taxon>Eukaryota</taxon>
        <taxon>Fungi</taxon>
        <taxon>Dikarya</taxon>
        <taxon>Ascomycota</taxon>
        <taxon>Pezizomycotina</taxon>
        <taxon>Sordariomycetes</taxon>
        <taxon>Sordariomycetidae</taxon>
        <taxon>Magnaporthales</taxon>
        <taxon>Pyriculariaceae</taxon>
        <taxon>Pyricularia</taxon>
    </lineage>
</organism>
<dbReference type="Gene3D" id="1.25.40.20">
    <property type="entry name" value="Ankyrin repeat-containing domain"/>
    <property type="match status" value="2"/>
</dbReference>
<keyword evidence="1" id="KW-0677">Repeat</keyword>
<feature type="compositionally biased region" description="Low complexity" evidence="5">
    <location>
        <begin position="1448"/>
        <end position="1464"/>
    </location>
</feature>
<feature type="compositionally biased region" description="Basic and acidic residues" evidence="5">
    <location>
        <begin position="2540"/>
        <end position="2572"/>
    </location>
</feature>
<dbReference type="GO" id="GO:0019706">
    <property type="term" value="F:protein-cysteine S-palmitoyltransferase activity"/>
    <property type="evidence" value="ECO:0007669"/>
    <property type="project" value="UniProtKB-EC"/>
</dbReference>
<feature type="compositionally biased region" description="Polar residues" evidence="5">
    <location>
        <begin position="2625"/>
        <end position="2635"/>
    </location>
</feature>
<feature type="region of interest" description="Disordered" evidence="5">
    <location>
        <begin position="2103"/>
        <end position="2158"/>
    </location>
</feature>
<feature type="region of interest" description="Disordered" evidence="5">
    <location>
        <begin position="1448"/>
        <end position="1979"/>
    </location>
</feature>
<feature type="compositionally biased region" description="Polar residues" evidence="5">
    <location>
        <begin position="2117"/>
        <end position="2152"/>
    </location>
</feature>
<dbReference type="PROSITE" id="PS00675">
    <property type="entry name" value="SIGMA54_INTERACT_1"/>
    <property type="match status" value="1"/>
</dbReference>
<feature type="compositionally biased region" description="Low complexity" evidence="5">
    <location>
        <begin position="1876"/>
        <end position="1887"/>
    </location>
</feature>
<evidence type="ECO:0000256" key="5">
    <source>
        <dbReference type="SAM" id="MobiDB-lite"/>
    </source>
</evidence>
<feature type="compositionally biased region" description="Low complexity" evidence="5">
    <location>
        <begin position="1800"/>
        <end position="1815"/>
    </location>
</feature>
<name>A0A4P7NMN0_PYROR</name>
<gene>
    <name evidence="7" type="ORF">PoMZ_05156</name>
</gene>
<dbReference type="PROSITE" id="PS50297">
    <property type="entry name" value="ANK_REP_REGION"/>
    <property type="match status" value="3"/>
</dbReference>
<dbReference type="SUPFAM" id="SSF52540">
    <property type="entry name" value="P-loop containing nucleoside triphosphate hydrolases"/>
    <property type="match status" value="1"/>
</dbReference>
<dbReference type="PRINTS" id="PR01415">
    <property type="entry name" value="ANKYRIN"/>
</dbReference>
<feature type="repeat" description="ANK" evidence="3">
    <location>
        <begin position="988"/>
        <end position="1020"/>
    </location>
</feature>
<dbReference type="SMART" id="SM00248">
    <property type="entry name" value="ANK"/>
    <property type="match status" value="7"/>
</dbReference>
<proteinExistence type="predicted"/>
<feature type="region of interest" description="Disordered" evidence="5">
    <location>
        <begin position="1992"/>
        <end position="2077"/>
    </location>
</feature>
<dbReference type="Proteomes" id="UP000294847">
    <property type="component" value="Chromosome 6"/>
</dbReference>
<feature type="compositionally biased region" description="Acidic residues" evidence="5">
    <location>
        <begin position="2697"/>
        <end position="2736"/>
    </location>
</feature>
<feature type="compositionally biased region" description="Low complexity" evidence="5">
    <location>
        <begin position="1610"/>
        <end position="1630"/>
    </location>
</feature>
<dbReference type="Gene3D" id="3.40.50.300">
    <property type="entry name" value="P-loop containing nucleotide triphosphate hydrolases"/>
    <property type="match status" value="1"/>
</dbReference>
<feature type="compositionally biased region" description="Basic and acidic residues" evidence="5">
    <location>
        <begin position="2480"/>
        <end position="2521"/>
    </location>
</feature>
<dbReference type="PANTHER" id="PTHR24161:SF124">
    <property type="entry name" value="TRANSIENT RECEPTOR POTENTIAL CHANNEL PYREXIA"/>
    <property type="match status" value="1"/>
</dbReference>
<feature type="compositionally biased region" description="Low complexity" evidence="5">
    <location>
        <begin position="1763"/>
        <end position="1776"/>
    </location>
</feature>
<feature type="region of interest" description="Disordered" evidence="5">
    <location>
        <begin position="1325"/>
        <end position="1435"/>
    </location>
</feature>
<feature type="compositionally biased region" description="Polar residues" evidence="5">
    <location>
        <begin position="1777"/>
        <end position="1799"/>
    </location>
</feature>
<feature type="repeat" description="ANK" evidence="3">
    <location>
        <begin position="1059"/>
        <end position="1094"/>
    </location>
</feature>
<dbReference type="InterPro" id="IPR027417">
    <property type="entry name" value="P-loop_NTPase"/>
</dbReference>
<keyword evidence="2 3" id="KW-0040">ANK repeat</keyword>
<accession>A0A4P7NMN0</accession>
<reference evidence="7 8" key="1">
    <citation type="journal article" date="2019" name="Mol. Biol. Evol.">
        <title>Blast fungal genomes show frequent chromosomal changes, gene gains and losses, and effector gene turnover.</title>
        <authorList>
            <person name="Gomez Luciano L.B."/>
            <person name="Jason Tsai I."/>
            <person name="Chuma I."/>
            <person name="Tosa Y."/>
            <person name="Chen Y.H."/>
            <person name="Li J.Y."/>
            <person name="Li M.Y."/>
            <person name="Jade Lu M.Y."/>
            <person name="Nakayashiki H."/>
            <person name="Li W.H."/>
        </authorList>
    </citation>
    <scope>NUCLEOTIDE SEQUENCE [LARGE SCALE GENOMIC DNA]</scope>
    <source>
        <strain evidence="7">MZ5-1-6</strain>
    </source>
</reference>
<dbReference type="SUPFAM" id="SSF48403">
    <property type="entry name" value="Ankyrin repeat"/>
    <property type="match status" value="1"/>
</dbReference>
<feature type="repeat" description="ANK" evidence="3">
    <location>
        <begin position="958"/>
        <end position="990"/>
    </location>
</feature>
<feature type="compositionally biased region" description="Low complexity" evidence="5">
    <location>
        <begin position="283"/>
        <end position="295"/>
    </location>
</feature>
<evidence type="ECO:0000313" key="7">
    <source>
        <dbReference type="EMBL" id="QBZ63474.1"/>
    </source>
</evidence>
<feature type="compositionally biased region" description="Polar residues" evidence="5">
    <location>
        <begin position="1360"/>
        <end position="1387"/>
    </location>
</feature>
<dbReference type="InterPro" id="IPR002110">
    <property type="entry name" value="Ankyrin_rpt"/>
</dbReference>
<feature type="domain" description="Nephrocystin 3-like N-terminal" evidence="6">
    <location>
        <begin position="403"/>
        <end position="564"/>
    </location>
</feature>
<feature type="region of interest" description="Disordered" evidence="5">
    <location>
        <begin position="2345"/>
        <end position="2751"/>
    </location>
</feature>
<feature type="compositionally biased region" description="Polar residues" evidence="5">
    <location>
        <begin position="2363"/>
        <end position="2372"/>
    </location>
</feature>
<dbReference type="Pfam" id="PF24883">
    <property type="entry name" value="NPHP3_N"/>
    <property type="match status" value="1"/>
</dbReference>
<feature type="compositionally biased region" description="Low complexity" evidence="5">
    <location>
        <begin position="2589"/>
        <end position="2603"/>
    </location>
</feature>
<dbReference type="PROSITE" id="PS50088">
    <property type="entry name" value="ANK_REPEAT"/>
    <property type="match status" value="4"/>
</dbReference>
<dbReference type="Pfam" id="PF12796">
    <property type="entry name" value="Ank_2"/>
    <property type="match status" value="2"/>
</dbReference>